<keyword evidence="2" id="KW-1185">Reference proteome</keyword>
<proteinExistence type="predicted"/>
<sequence length="124" mass="13166">MWIVEFGVLDAARAATGETVATPDSGLEWTVDAEFRTQHGSRNRECNSASNKSLAISCLGLINNNLEASRVCLSSSHFVVAVRLRCFVGGVEIAHVASLAPSWLCDSACDFAPSTTFPSCQIGS</sequence>
<evidence type="ECO:0000313" key="2">
    <source>
        <dbReference type="Proteomes" id="UP000775213"/>
    </source>
</evidence>
<evidence type="ECO:0000313" key="1">
    <source>
        <dbReference type="EMBL" id="KAH0459647.1"/>
    </source>
</evidence>
<comment type="caution">
    <text evidence="1">The sequence shown here is derived from an EMBL/GenBank/DDBJ whole genome shotgun (WGS) entry which is preliminary data.</text>
</comment>
<dbReference type="EMBL" id="JAGFBR010000011">
    <property type="protein sequence ID" value="KAH0459647.1"/>
    <property type="molecule type" value="Genomic_DNA"/>
</dbReference>
<accession>A0AAV7GVP9</accession>
<reference evidence="1 2" key="1">
    <citation type="journal article" date="2021" name="Hortic Res">
        <title>Chromosome-scale assembly of the Dendrobium chrysotoxum genome enhances the understanding of orchid evolution.</title>
        <authorList>
            <person name="Zhang Y."/>
            <person name="Zhang G.Q."/>
            <person name="Zhang D."/>
            <person name="Liu X.D."/>
            <person name="Xu X.Y."/>
            <person name="Sun W.H."/>
            <person name="Yu X."/>
            <person name="Zhu X."/>
            <person name="Wang Z.W."/>
            <person name="Zhao X."/>
            <person name="Zhong W.Y."/>
            <person name="Chen H."/>
            <person name="Yin W.L."/>
            <person name="Huang T."/>
            <person name="Niu S.C."/>
            <person name="Liu Z.J."/>
        </authorList>
    </citation>
    <scope>NUCLEOTIDE SEQUENCE [LARGE SCALE GENOMIC DNA]</scope>
    <source>
        <strain evidence="1">Lindl</strain>
    </source>
</reference>
<gene>
    <name evidence="1" type="ORF">IEQ34_012461</name>
</gene>
<name>A0AAV7GVP9_DENCH</name>
<dbReference type="AlphaFoldDB" id="A0AAV7GVP9"/>
<organism evidence="1 2">
    <name type="scientific">Dendrobium chrysotoxum</name>
    <name type="common">Orchid</name>
    <dbReference type="NCBI Taxonomy" id="161865"/>
    <lineage>
        <taxon>Eukaryota</taxon>
        <taxon>Viridiplantae</taxon>
        <taxon>Streptophyta</taxon>
        <taxon>Embryophyta</taxon>
        <taxon>Tracheophyta</taxon>
        <taxon>Spermatophyta</taxon>
        <taxon>Magnoliopsida</taxon>
        <taxon>Liliopsida</taxon>
        <taxon>Asparagales</taxon>
        <taxon>Orchidaceae</taxon>
        <taxon>Epidendroideae</taxon>
        <taxon>Malaxideae</taxon>
        <taxon>Dendrobiinae</taxon>
        <taxon>Dendrobium</taxon>
    </lineage>
</organism>
<protein>
    <submittedName>
        <fullName evidence="1">Uncharacterized protein</fullName>
    </submittedName>
</protein>
<dbReference type="Proteomes" id="UP000775213">
    <property type="component" value="Unassembled WGS sequence"/>
</dbReference>